<comment type="caution">
    <text evidence="7">The sequence shown here is derived from an EMBL/GenBank/DDBJ whole genome shotgun (WGS) entry which is preliminary data.</text>
</comment>
<feature type="domain" description="G-protein coupled receptors family 2 profile 2" evidence="6">
    <location>
        <begin position="1"/>
        <end position="145"/>
    </location>
</feature>
<dbReference type="GO" id="GO:0007166">
    <property type="term" value="P:cell surface receptor signaling pathway"/>
    <property type="evidence" value="ECO:0007669"/>
    <property type="project" value="InterPro"/>
</dbReference>
<evidence type="ECO:0000313" key="8">
    <source>
        <dbReference type="Proteomes" id="UP001497497"/>
    </source>
</evidence>
<evidence type="ECO:0000256" key="3">
    <source>
        <dbReference type="ARBA" id="ARBA00022989"/>
    </source>
</evidence>
<protein>
    <recommendedName>
        <fullName evidence="6">G-protein coupled receptors family 2 profile 2 domain-containing protein</fullName>
    </recommendedName>
</protein>
<dbReference type="Pfam" id="PF00002">
    <property type="entry name" value="7tm_2"/>
    <property type="match status" value="1"/>
</dbReference>
<feature type="non-terminal residue" evidence="7">
    <location>
        <position position="145"/>
    </location>
</feature>
<reference evidence="7 8" key="1">
    <citation type="submission" date="2024-04" db="EMBL/GenBank/DDBJ databases">
        <authorList>
            <consortium name="Genoscope - CEA"/>
            <person name="William W."/>
        </authorList>
    </citation>
    <scope>NUCLEOTIDE SEQUENCE [LARGE SCALE GENOMIC DNA]</scope>
</reference>
<evidence type="ECO:0000256" key="5">
    <source>
        <dbReference type="SAM" id="Phobius"/>
    </source>
</evidence>
<dbReference type="InterPro" id="IPR053231">
    <property type="entry name" value="GPCR_LN-TM7"/>
</dbReference>
<keyword evidence="8" id="KW-1185">Reference proteome</keyword>
<keyword evidence="2 5" id="KW-0812">Transmembrane</keyword>
<dbReference type="GO" id="GO:0004930">
    <property type="term" value="F:G protein-coupled receptor activity"/>
    <property type="evidence" value="ECO:0007669"/>
    <property type="project" value="InterPro"/>
</dbReference>
<dbReference type="InterPro" id="IPR000832">
    <property type="entry name" value="GPCR_2_secretin-like"/>
</dbReference>
<evidence type="ECO:0000256" key="2">
    <source>
        <dbReference type="ARBA" id="ARBA00022692"/>
    </source>
</evidence>
<evidence type="ECO:0000256" key="4">
    <source>
        <dbReference type="ARBA" id="ARBA00023136"/>
    </source>
</evidence>
<gene>
    <name evidence="7" type="ORF">GSLYS_00001573001</name>
</gene>
<feature type="transmembrane region" description="Helical" evidence="5">
    <location>
        <begin position="63"/>
        <end position="83"/>
    </location>
</feature>
<dbReference type="PANTHER" id="PTHR45902:SF1">
    <property type="entry name" value="LATROPHILIN RECEPTOR-LIKE PROTEIN A"/>
    <property type="match status" value="1"/>
</dbReference>
<feature type="transmembrane region" description="Helical" evidence="5">
    <location>
        <begin position="104"/>
        <end position="127"/>
    </location>
</feature>
<comment type="subcellular location">
    <subcellularLocation>
        <location evidence="1">Membrane</location>
        <topology evidence="1">Multi-pass membrane protein</topology>
    </subcellularLocation>
</comment>
<dbReference type="Proteomes" id="UP001497497">
    <property type="component" value="Unassembled WGS sequence"/>
</dbReference>
<dbReference type="GO" id="GO:0016020">
    <property type="term" value="C:membrane"/>
    <property type="evidence" value="ECO:0007669"/>
    <property type="project" value="UniProtKB-SubCell"/>
</dbReference>
<evidence type="ECO:0000313" key="7">
    <source>
        <dbReference type="EMBL" id="CAL1527396.1"/>
    </source>
</evidence>
<organism evidence="7 8">
    <name type="scientific">Lymnaea stagnalis</name>
    <name type="common">Great pond snail</name>
    <name type="synonym">Helix stagnalis</name>
    <dbReference type="NCBI Taxonomy" id="6523"/>
    <lineage>
        <taxon>Eukaryota</taxon>
        <taxon>Metazoa</taxon>
        <taxon>Spiralia</taxon>
        <taxon>Lophotrochozoa</taxon>
        <taxon>Mollusca</taxon>
        <taxon>Gastropoda</taxon>
        <taxon>Heterobranchia</taxon>
        <taxon>Euthyneura</taxon>
        <taxon>Panpulmonata</taxon>
        <taxon>Hygrophila</taxon>
        <taxon>Lymnaeoidea</taxon>
        <taxon>Lymnaeidae</taxon>
        <taxon>Lymnaea</taxon>
    </lineage>
</organism>
<dbReference type="InterPro" id="IPR017981">
    <property type="entry name" value="GPCR_2-like_7TM"/>
</dbReference>
<keyword evidence="4 5" id="KW-0472">Membrane</keyword>
<dbReference type="AlphaFoldDB" id="A0AAV2H1L3"/>
<name>A0AAV2H1L3_LYMST</name>
<dbReference type="PROSITE" id="PS50261">
    <property type="entry name" value="G_PROTEIN_RECEP_F2_4"/>
    <property type="match status" value="1"/>
</dbReference>
<dbReference type="PANTHER" id="PTHR45902">
    <property type="entry name" value="LATROPHILIN RECEPTOR-LIKE PROTEIN A"/>
    <property type="match status" value="1"/>
</dbReference>
<proteinExistence type="predicted"/>
<dbReference type="EMBL" id="CAXITT010000017">
    <property type="protein sequence ID" value="CAL1527396.1"/>
    <property type="molecule type" value="Genomic_DNA"/>
</dbReference>
<sequence length="145" mass="16095">VSVVCLTLTIVTYLRFPTLRTVPGINNIFLSLSLLLAQVFLMTSYHVRSPGLLCTTVGILTHFLWLWMFSWTFICSCHMFRVFSSKTANVTLAPNSGAKTMIRTVLLSLIPPSIIVATVIVTTTLSFKTIGYGHASCYIDSRIVM</sequence>
<accession>A0AAV2H1L3</accession>
<evidence type="ECO:0000259" key="6">
    <source>
        <dbReference type="PROSITE" id="PS50261"/>
    </source>
</evidence>
<evidence type="ECO:0000256" key="1">
    <source>
        <dbReference type="ARBA" id="ARBA00004141"/>
    </source>
</evidence>
<keyword evidence="3 5" id="KW-1133">Transmembrane helix</keyword>
<dbReference type="Gene3D" id="1.20.1070.10">
    <property type="entry name" value="Rhodopsin 7-helix transmembrane proteins"/>
    <property type="match status" value="1"/>
</dbReference>
<feature type="non-terminal residue" evidence="7">
    <location>
        <position position="1"/>
    </location>
</feature>
<feature type="transmembrane region" description="Helical" evidence="5">
    <location>
        <begin position="24"/>
        <end position="43"/>
    </location>
</feature>